<name>A0A9X4JWG3_9FIRM</name>
<keyword evidence="1" id="KW-0175">Coiled coil</keyword>
<evidence type="ECO:0000313" key="3">
    <source>
        <dbReference type="Proteomes" id="UP001154312"/>
    </source>
</evidence>
<protein>
    <submittedName>
        <fullName evidence="2">Uncharacterized protein</fullName>
    </submittedName>
</protein>
<gene>
    <name evidence="2" type="ORF">L7E55_11915</name>
</gene>
<sequence length="85" mass="10061">MPSYYPAVTFDRLQSPHKRRQARRQLIDYENRFKLVQSQNYQILEGSINIMSNNKINQIQEKINNLKEKQVDLATQQQNLAADIL</sequence>
<reference evidence="2" key="1">
    <citation type="submission" date="2022-02" db="EMBL/GenBank/DDBJ databases">
        <authorList>
            <person name="Leng L."/>
        </authorList>
    </citation>
    <scope>NUCLEOTIDE SEQUENCE</scope>
    <source>
        <strain evidence="2">JI</strain>
    </source>
</reference>
<evidence type="ECO:0000256" key="1">
    <source>
        <dbReference type="SAM" id="Coils"/>
    </source>
</evidence>
<proteinExistence type="predicted"/>
<dbReference type="AlphaFoldDB" id="A0A9X4JWG3"/>
<dbReference type="Proteomes" id="UP001154312">
    <property type="component" value="Unassembled WGS sequence"/>
</dbReference>
<dbReference type="EMBL" id="JAKOAV010000023">
    <property type="protein sequence ID" value="MDF9409058.1"/>
    <property type="molecule type" value="Genomic_DNA"/>
</dbReference>
<comment type="caution">
    <text evidence="2">The sequence shown here is derived from an EMBL/GenBank/DDBJ whole genome shotgun (WGS) entry which is preliminary data.</text>
</comment>
<keyword evidence="3" id="KW-1185">Reference proteome</keyword>
<dbReference type="RefSeq" id="WP_277444479.1">
    <property type="nucleotide sequence ID" value="NZ_JAKOAV010000023.1"/>
</dbReference>
<organism evidence="2 3">
    <name type="scientific">Pelotomaculum isophthalicicum JI</name>
    <dbReference type="NCBI Taxonomy" id="947010"/>
    <lineage>
        <taxon>Bacteria</taxon>
        <taxon>Bacillati</taxon>
        <taxon>Bacillota</taxon>
        <taxon>Clostridia</taxon>
        <taxon>Eubacteriales</taxon>
        <taxon>Desulfotomaculaceae</taxon>
        <taxon>Pelotomaculum</taxon>
    </lineage>
</organism>
<feature type="coiled-coil region" evidence="1">
    <location>
        <begin position="19"/>
        <end position="79"/>
    </location>
</feature>
<accession>A0A9X4JWG3</accession>
<evidence type="ECO:0000313" key="2">
    <source>
        <dbReference type="EMBL" id="MDF9409058.1"/>
    </source>
</evidence>